<gene>
    <name evidence="6" type="ordered locus">mlr8248</name>
</gene>
<dbReference type="KEGG" id="mlo:mlr8248"/>
<proteinExistence type="inferred from homology"/>
<organism evidence="6 7">
    <name type="scientific">Mesorhizobium japonicum (strain LMG 29417 / CECT 9101 / MAFF 303099)</name>
    <name type="common">Mesorhizobium loti (strain MAFF 303099)</name>
    <dbReference type="NCBI Taxonomy" id="266835"/>
    <lineage>
        <taxon>Bacteria</taxon>
        <taxon>Pseudomonadati</taxon>
        <taxon>Pseudomonadota</taxon>
        <taxon>Alphaproteobacteria</taxon>
        <taxon>Hyphomicrobiales</taxon>
        <taxon>Phyllobacteriaceae</taxon>
        <taxon>Mesorhizobium</taxon>
    </lineage>
</organism>
<comment type="subcellular location">
    <subcellularLocation>
        <location evidence="1">Cell outer membrane</location>
    </subcellularLocation>
</comment>
<evidence type="ECO:0000256" key="2">
    <source>
        <dbReference type="ARBA" id="ARBA00005722"/>
    </source>
</evidence>
<name>Q983N6_RHILO</name>
<keyword evidence="5" id="KW-0998">Cell outer membrane</keyword>
<protein>
    <submittedName>
        <fullName evidence="6">Mlr8248 protein</fullName>
    </submittedName>
</protein>
<dbReference type="GO" id="GO:0009279">
    <property type="term" value="C:cell outer membrane"/>
    <property type="evidence" value="ECO:0007669"/>
    <property type="project" value="UniProtKB-SubCell"/>
</dbReference>
<dbReference type="AlphaFoldDB" id="Q983N6"/>
<sequence length="317" mass="34091">MRRAAPDPARPDTRLADATVTDVKSNFTELAPWLERCRVFVPACFAYGVSMRIVRAIPLLLTASLLGASAAEAGDGPFGWLSGDWYLTVGATGMVAPNFEGGKKYMLSAQPIISLGKAGPQARFTSRNDNISLALVDDGGVRAGLTGKFLFSRSSDDELEGLDPVRWGGEVGGFFEFYPTDWMRARAELRHGIRAHNGFVADIAADAFYDVTPTVRISGGPRVSFASANYFDAYYGVNAQEAVASGLSQYNPGGGLKSVGLGGAVTWKVTDPMTASLFGEYSRLEGPAADSSLVRERGDRNQFMVGVSTTYRFDFKM</sequence>
<dbReference type="InterPro" id="IPR010583">
    <property type="entry name" value="MipA"/>
</dbReference>
<keyword evidence="4" id="KW-0472">Membrane</keyword>
<dbReference type="HOGENOM" id="CLU_062990_2_1_5"/>
<dbReference type="Proteomes" id="UP000000552">
    <property type="component" value="Chromosome"/>
</dbReference>
<dbReference type="Pfam" id="PF06629">
    <property type="entry name" value="MipA"/>
    <property type="match status" value="1"/>
</dbReference>
<comment type="similarity">
    <text evidence="2">Belongs to the MipA/OmpV family.</text>
</comment>
<dbReference type="PANTHER" id="PTHR38776">
    <property type="entry name" value="MLTA-INTERACTING PROTEIN-RELATED"/>
    <property type="match status" value="1"/>
</dbReference>
<evidence type="ECO:0000313" key="7">
    <source>
        <dbReference type="Proteomes" id="UP000000552"/>
    </source>
</evidence>
<evidence type="ECO:0000256" key="4">
    <source>
        <dbReference type="ARBA" id="ARBA00023136"/>
    </source>
</evidence>
<dbReference type="eggNOG" id="COG3713">
    <property type="taxonomic scope" value="Bacteria"/>
</dbReference>
<keyword evidence="3" id="KW-0732">Signal</keyword>
<accession>Q983N6</accession>
<evidence type="ECO:0000256" key="5">
    <source>
        <dbReference type="ARBA" id="ARBA00023237"/>
    </source>
</evidence>
<evidence type="ECO:0000256" key="3">
    <source>
        <dbReference type="ARBA" id="ARBA00022729"/>
    </source>
</evidence>
<reference evidence="6 7" key="1">
    <citation type="journal article" date="2000" name="DNA Res.">
        <title>Complete genome structure of the nitrogen-fixing symbiotic bacterium Mesorhizobium loti.</title>
        <authorList>
            <person name="Kaneko T."/>
            <person name="Nakamura Y."/>
            <person name="Sato S."/>
            <person name="Asamizu E."/>
            <person name="Kato T."/>
            <person name="Sasamoto S."/>
            <person name="Watanabe A."/>
            <person name="Idesawa K."/>
            <person name="Ishikawa A."/>
            <person name="Kawashima K."/>
            <person name="Kimura T."/>
            <person name="Kishida Y."/>
            <person name="Kiyokawa C."/>
            <person name="Kohara M."/>
            <person name="Matsumoto M."/>
            <person name="Matsuno A."/>
            <person name="Mochizuki Y."/>
            <person name="Nakayama S."/>
            <person name="Nakazaki N."/>
            <person name="Shimpo S."/>
            <person name="Sugimoto M."/>
            <person name="Takeuchi C."/>
            <person name="Yamada M."/>
            <person name="Tabata S."/>
        </authorList>
    </citation>
    <scope>NUCLEOTIDE SEQUENCE [LARGE SCALE GENOMIC DNA]</scope>
    <source>
        <strain evidence="7">LMG 29417 / CECT 9101 / MAFF 303099</strain>
    </source>
</reference>
<dbReference type="EMBL" id="BA000012">
    <property type="protein sequence ID" value="BAB53844.1"/>
    <property type="molecule type" value="Genomic_DNA"/>
</dbReference>
<dbReference type="PANTHER" id="PTHR38776:SF1">
    <property type="entry name" value="MLTA-INTERACTING PROTEIN-RELATED"/>
    <property type="match status" value="1"/>
</dbReference>
<evidence type="ECO:0000313" key="6">
    <source>
        <dbReference type="EMBL" id="BAB53844.1"/>
    </source>
</evidence>
<evidence type="ECO:0000256" key="1">
    <source>
        <dbReference type="ARBA" id="ARBA00004442"/>
    </source>
</evidence>